<evidence type="ECO:0000313" key="1">
    <source>
        <dbReference type="EMBL" id="MDN3569341.1"/>
    </source>
</evidence>
<dbReference type="Proteomes" id="UP001244297">
    <property type="component" value="Unassembled WGS sequence"/>
</dbReference>
<reference evidence="2" key="1">
    <citation type="journal article" date="2019" name="Int. J. Syst. Evol. Microbiol.">
        <title>The Global Catalogue of Microorganisms (GCM) 10K type strain sequencing project: providing services to taxonomists for standard genome sequencing and annotation.</title>
        <authorList>
            <consortium name="The Broad Institute Genomics Platform"/>
            <consortium name="The Broad Institute Genome Sequencing Center for Infectious Disease"/>
            <person name="Wu L."/>
            <person name="Ma J."/>
        </authorList>
    </citation>
    <scope>NUCLEOTIDE SEQUENCE [LARGE SCALE GENOMIC DNA]</scope>
    <source>
        <strain evidence="2">CECT 7806</strain>
    </source>
</reference>
<evidence type="ECO:0000313" key="2">
    <source>
        <dbReference type="Proteomes" id="UP001244297"/>
    </source>
</evidence>
<dbReference type="EMBL" id="JAUFPT010000005">
    <property type="protein sequence ID" value="MDN3569341.1"/>
    <property type="molecule type" value="Genomic_DNA"/>
</dbReference>
<accession>A0ABT8AIQ6</accession>
<keyword evidence="2" id="KW-1185">Reference proteome</keyword>
<sequence>MPSLSWLISKTMQFFLGSAQERRADAAAREKGAGTFDDTARARGRNFDDDYRAATTMLKTRVDREFPDSYYARLSSKSNSSYDYGQDRALAVDTMSTAIAMALRGGATVRQAADAGAASVGI</sequence>
<organism evidence="1 2">
    <name type="scientific">Methylobacterium longum</name>
    <dbReference type="NCBI Taxonomy" id="767694"/>
    <lineage>
        <taxon>Bacteria</taxon>
        <taxon>Pseudomonadati</taxon>
        <taxon>Pseudomonadota</taxon>
        <taxon>Alphaproteobacteria</taxon>
        <taxon>Hyphomicrobiales</taxon>
        <taxon>Methylobacteriaceae</taxon>
        <taxon>Methylobacterium</taxon>
    </lineage>
</organism>
<proteinExistence type="predicted"/>
<name>A0ABT8AIQ6_9HYPH</name>
<protein>
    <submittedName>
        <fullName evidence="1">Uncharacterized protein</fullName>
    </submittedName>
</protein>
<dbReference type="RefSeq" id="WP_238289931.1">
    <property type="nucleotide sequence ID" value="NZ_BPQS01000018.1"/>
</dbReference>
<gene>
    <name evidence="1" type="ORF">QWZ18_01730</name>
</gene>
<comment type="caution">
    <text evidence="1">The sequence shown here is derived from an EMBL/GenBank/DDBJ whole genome shotgun (WGS) entry which is preliminary data.</text>
</comment>